<keyword evidence="2 3" id="KW-0378">Hydrolase</keyword>
<dbReference type="STRING" id="763665.A0A2G5BI66"/>
<dbReference type="GO" id="GO:0004555">
    <property type="term" value="F:alpha,alpha-trehalase activity"/>
    <property type="evidence" value="ECO:0007669"/>
    <property type="project" value="UniProtKB-EC"/>
</dbReference>
<sequence>CNHPIYCNGPILERIQLSGVFDKDKTFVDMPTRKPVKDIVAAFEHLPENATKESVAKFVDDNFYPIGYDIVEAELEDWTDDPPFLRDVTDPVLRGYGMSVHKQWKKLARRQDTSKLCKGCESSLISTNNVFIVPGGSTSREFRYWNSYHINLGLLKSGLYKTAKGALQNLLDTVAQYGFVPTGGRIYFTDRSELPLLPLMIKDYYDATHDQTFVAEALPLLQKEYSFWDTYRSGNISYTRNEGKTNSLLSNLASIFLRPESYLQDYVTSKTSMSGPDLFSTSLFNGDFYAASEAGTTPSDELLVLGTADINNTIAVNLNSILYQSETIIADFIKLLSNNTETQKSLQYRQSASERRQTLLDLAYNPQTGLFSDYHVSTGKHSEIWSINSLWSYWAFADAMPSEGSQQALDSLAELHNKFPGGLPNTYYNTTLLWDWPNVQSPMQHMAIKSAAAIESLPSYRRRAGGVGRGIAAGIAQSTLATSFCNWYTTGGTISGVLNSYDNASGNSSGASFGSYKIGADGNIITTTDASDPGDYAWTNGVLLWLYGEYGSQIEIPTC</sequence>
<dbReference type="PRINTS" id="PR00744">
    <property type="entry name" value="GLHYDRLASE37"/>
</dbReference>
<feature type="non-terminal residue" evidence="3">
    <location>
        <position position="559"/>
    </location>
</feature>
<dbReference type="GO" id="GO:0005993">
    <property type="term" value="P:trehalose catabolic process"/>
    <property type="evidence" value="ECO:0007669"/>
    <property type="project" value="TreeGrafter"/>
</dbReference>
<dbReference type="InterPro" id="IPR012341">
    <property type="entry name" value="6hp_glycosidase-like_sf"/>
</dbReference>
<accession>A0A2G5BI66</accession>
<evidence type="ECO:0000313" key="4">
    <source>
        <dbReference type="Proteomes" id="UP000242474"/>
    </source>
</evidence>
<dbReference type="PANTHER" id="PTHR23403">
    <property type="entry name" value="TREHALASE"/>
    <property type="match status" value="1"/>
</dbReference>
<dbReference type="PANTHER" id="PTHR23403:SF1">
    <property type="entry name" value="TREHALASE"/>
    <property type="match status" value="1"/>
</dbReference>
<dbReference type="Gene3D" id="1.50.10.10">
    <property type="match status" value="1"/>
</dbReference>
<dbReference type="InterPro" id="IPR001661">
    <property type="entry name" value="Glyco_hydro_37"/>
</dbReference>
<comment type="catalytic activity">
    <reaction evidence="2">
        <text>alpha,alpha-trehalose + H2O = alpha-D-glucose + beta-D-glucose</text>
        <dbReference type="Rhea" id="RHEA:32675"/>
        <dbReference type="ChEBI" id="CHEBI:15377"/>
        <dbReference type="ChEBI" id="CHEBI:15903"/>
        <dbReference type="ChEBI" id="CHEBI:16551"/>
        <dbReference type="ChEBI" id="CHEBI:17925"/>
        <dbReference type="EC" id="3.2.1.28"/>
    </reaction>
</comment>
<dbReference type="SUPFAM" id="SSF48208">
    <property type="entry name" value="Six-hairpin glycosidases"/>
    <property type="match status" value="1"/>
</dbReference>
<evidence type="ECO:0000256" key="1">
    <source>
        <dbReference type="ARBA" id="ARBA00005615"/>
    </source>
</evidence>
<gene>
    <name evidence="3" type="ORF">COEREDRAFT_36471</name>
</gene>
<reference evidence="3 4" key="1">
    <citation type="journal article" date="2015" name="Genome Biol. Evol.">
        <title>Phylogenomic analyses indicate that early fungi evolved digesting cell walls of algal ancestors of land plants.</title>
        <authorList>
            <person name="Chang Y."/>
            <person name="Wang S."/>
            <person name="Sekimoto S."/>
            <person name="Aerts A.L."/>
            <person name="Choi C."/>
            <person name="Clum A."/>
            <person name="LaButti K.M."/>
            <person name="Lindquist E.A."/>
            <person name="Yee Ngan C."/>
            <person name="Ohm R.A."/>
            <person name="Salamov A.A."/>
            <person name="Grigoriev I.V."/>
            <person name="Spatafora J.W."/>
            <person name="Berbee M.L."/>
        </authorList>
    </citation>
    <scope>NUCLEOTIDE SEQUENCE [LARGE SCALE GENOMIC DNA]</scope>
    <source>
        <strain evidence="3 4">NRRL 1564</strain>
    </source>
</reference>
<dbReference type="EC" id="3.2.1.28" evidence="2"/>
<evidence type="ECO:0000256" key="2">
    <source>
        <dbReference type="RuleBase" id="RU361180"/>
    </source>
</evidence>
<organism evidence="3 4">
    <name type="scientific">Coemansia reversa (strain ATCC 12441 / NRRL 1564)</name>
    <dbReference type="NCBI Taxonomy" id="763665"/>
    <lineage>
        <taxon>Eukaryota</taxon>
        <taxon>Fungi</taxon>
        <taxon>Fungi incertae sedis</taxon>
        <taxon>Zoopagomycota</taxon>
        <taxon>Kickxellomycotina</taxon>
        <taxon>Kickxellomycetes</taxon>
        <taxon>Kickxellales</taxon>
        <taxon>Kickxellaceae</taxon>
        <taxon>Coemansia</taxon>
    </lineage>
</organism>
<protein>
    <recommendedName>
        <fullName evidence="2">Trehalase</fullName>
        <ecNumber evidence="2">3.2.1.28</ecNumber>
    </recommendedName>
    <alternativeName>
        <fullName evidence="2">Alpha-trehalose glucohydrolase</fullName>
    </alternativeName>
</protein>
<feature type="non-terminal residue" evidence="3">
    <location>
        <position position="1"/>
    </location>
</feature>
<evidence type="ECO:0000313" key="3">
    <source>
        <dbReference type="EMBL" id="PIA18672.1"/>
    </source>
</evidence>
<proteinExistence type="inferred from homology"/>
<dbReference type="EMBL" id="KZ303489">
    <property type="protein sequence ID" value="PIA18672.1"/>
    <property type="molecule type" value="Genomic_DNA"/>
</dbReference>
<dbReference type="AlphaFoldDB" id="A0A2G5BI66"/>
<comment type="similarity">
    <text evidence="1 2">Belongs to the glycosyl hydrolase 37 family.</text>
</comment>
<name>A0A2G5BI66_COERN</name>
<keyword evidence="2" id="KW-0326">Glycosidase</keyword>
<dbReference type="OrthoDB" id="3542292at2759"/>
<dbReference type="Proteomes" id="UP000242474">
    <property type="component" value="Unassembled WGS sequence"/>
</dbReference>
<keyword evidence="4" id="KW-1185">Reference proteome</keyword>
<dbReference type="Pfam" id="PF01204">
    <property type="entry name" value="Trehalase"/>
    <property type="match status" value="1"/>
</dbReference>
<dbReference type="InterPro" id="IPR008928">
    <property type="entry name" value="6-hairpin_glycosidase_sf"/>
</dbReference>